<keyword evidence="3" id="KW-1185">Reference proteome</keyword>
<gene>
    <name evidence="2" type="ORF">ALC56_04242</name>
</gene>
<accession>A0A195FLF3</accession>
<evidence type="ECO:0000256" key="1">
    <source>
        <dbReference type="SAM" id="MobiDB-lite"/>
    </source>
</evidence>
<evidence type="ECO:0008006" key="4">
    <source>
        <dbReference type="Google" id="ProtNLM"/>
    </source>
</evidence>
<sequence>MNGKNRRGGHATAPLKAPVLKGPSRGRYERQKLEERQISPLTQKIKAPQHLLRLKDEEDGCDDEWDGRFRLPSLPRQKALKDNDTLSNSNSAATSVSWSQEVESVATQKLEEQWTVVERTLYEEDTQMLKDSILSECTQWKTQIPYLRIVGKNPTCDSNSTQRDIGSSSKKTKRLDDLQNDEVFIERNLSMKEGEDSVQYKLNKAKFEDVLDMMMEYVISELFPNEKDETDSLRDDLTDVLKIAPAPVHSNRNSSRNSKANWTEEAISPNYIENKSISIRNRLLDTESFLQTIKNDANLQGIQKKSRKSISANKLRDFCDTEDDALKSKERLCTPHIGRNKLGTIFNERIVVSPVPFTVSTRESFSTVKTIPIKFMNEDLEISSAQGLVRNVGFQSSAKKSGAFLRNPNIHSAWQASVSPTVWPKNIRLAPIDTSRLPNGKNRSLAPSPAVQHYSRKSLSPISRPMIPKSAHITRDCSINFLEIQGKHIVPSWDYKFSTFYLFLYSNSRAKRKLKPREERKWKAASGVIFFLEVTWAITLFVQLCVRNEDSLCSRCWFSVLAATRGWRRALFYLPLSCILAWRPNKLWLSYVAAGLLAVLSLLHIASSALERRDPCQSNIGTDSVGESLLNSRQENYDRFEEVLDQDAVPGTATARYDTNDGPLGLVNPMRIASLNRGRVKSPHCLSP</sequence>
<feature type="compositionally biased region" description="Basic and acidic residues" evidence="1">
    <location>
        <begin position="26"/>
        <end position="37"/>
    </location>
</feature>
<proteinExistence type="predicted"/>
<protein>
    <recommendedName>
        <fullName evidence="4">DUF3719 domain-containing protein</fullName>
    </recommendedName>
</protein>
<organism evidence="2 3">
    <name type="scientific">Trachymyrmex septentrionalis</name>
    <dbReference type="NCBI Taxonomy" id="34720"/>
    <lineage>
        <taxon>Eukaryota</taxon>
        <taxon>Metazoa</taxon>
        <taxon>Ecdysozoa</taxon>
        <taxon>Arthropoda</taxon>
        <taxon>Hexapoda</taxon>
        <taxon>Insecta</taxon>
        <taxon>Pterygota</taxon>
        <taxon>Neoptera</taxon>
        <taxon>Endopterygota</taxon>
        <taxon>Hymenoptera</taxon>
        <taxon>Apocrita</taxon>
        <taxon>Aculeata</taxon>
        <taxon>Formicoidea</taxon>
        <taxon>Formicidae</taxon>
        <taxon>Myrmicinae</taxon>
        <taxon>Trachymyrmex</taxon>
    </lineage>
</organism>
<dbReference type="PANTHER" id="PTHR28474:SF1">
    <property type="entry name" value="TRANSMEMBRANE PROTEIN 72"/>
    <property type="match status" value="1"/>
</dbReference>
<feature type="region of interest" description="Disordered" evidence="1">
    <location>
        <begin position="1"/>
        <end position="44"/>
    </location>
</feature>
<dbReference type="Proteomes" id="UP000078541">
    <property type="component" value="Unassembled WGS sequence"/>
</dbReference>
<reference evidence="2 3" key="1">
    <citation type="submission" date="2016-03" db="EMBL/GenBank/DDBJ databases">
        <title>Trachymyrmex septentrionalis WGS genome.</title>
        <authorList>
            <person name="Nygaard S."/>
            <person name="Hu H."/>
            <person name="Boomsma J."/>
            <person name="Zhang G."/>
        </authorList>
    </citation>
    <scope>NUCLEOTIDE SEQUENCE [LARGE SCALE GENOMIC DNA]</scope>
    <source>
        <strain evidence="2">Tsep2-gDNA-1</strain>
        <tissue evidence="2">Whole body</tissue>
    </source>
</reference>
<evidence type="ECO:0000313" key="2">
    <source>
        <dbReference type="EMBL" id="KYN41092.1"/>
    </source>
</evidence>
<dbReference type="Pfam" id="PF16054">
    <property type="entry name" value="TMEM72"/>
    <property type="match status" value="1"/>
</dbReference>
<dbReference type="InterPro" id="IPR032055">
    <property type="entry name" value="TMEM72"/>
</dbReference>
<name>A0A195FLF3_9HYME</name>
<dbReference type="EMBL" id="KQ981490">
    <property type="protein sequence ID" value="KYN41092.1"/>
    <property type="molecule type" value="Genomic_DNA"/>
</dbReference>
<dbReference type="AlphaFoldDB" id="A0A195FLF3"/>
<evidence type="ECO:0000313" key="3">
    <source>
        <dbReference type="Proteomes" id="UP000078541"/>
    </source>
</evidence>
<dbReference type="PANTHER" id="PTHR28474">
    <property type="entry name" value="TRANSMEMBRANE PROTEIN 72"/>
    <property type="match status" value="1"/>
</dbReference>